<feature type="signal peptide" evidence="1">
    <location>
        <begin position="1"/>
        <end position="18"/>
    </location>
</feature>
<gene>
    <name evidence="2" type="ORF">FOL46_002684</name>
</gene>
<dbReference type="Proteomes" id="UP000572268">
    <property type="component" value="Unassembled WGS sequence"/>
</dbReference>
<evidence type="ECO:0000313" key="2">
    <source>
        <dbReference type="EMBL" id="KAF4667098.1"/>
    </source>
</evidence>
<reference evidence="2 3" key="1">
    <citation type="submission" date="2020-04" db="EMBL/GenBank/DDBJ databases">
        <title>Perkinsus olseni comparative genomics.</title>
        <authorList>
            <person name="Bogema D.R."/>
        </authorList>
    </citation>
    <scope>NUCLEOTIDE SEQUENCE [LARGE SCALE GENOMIC DNA]</scope>
    <source>
        <strain evidence="2">ATCC PRA-31</strain>
    </source>
</reference>
<organism evidence="2 3">
    <name type="scientific">Perkinsus olseni</name>
    <name type="common">Perkinsus atlanticus</name>
    <dbReference type="NCBI Taxonomy" id="32597"/>
    <lineage>
        <taxon>Eukaryota</taxon>
        <taxon>Sar</taxon>
        <taxon>Alveolata</taxon>
        <taxon>Perkinsozoa</taxon>
        <taxon>Perkinsea</taxon>
        <taxon>Perkinsida</taxon>
        <taxon>Perkinsidae</taxon>
        <taxon>Perkinsus</taxon>
    </lineage>
</organism>
<evidence type="ECO:0000313" key="3">
    <source>
        <dbReference type="Proteomes" id="UP000572268"/>
    </source>
</evidence>
<name>A0A7J6M6A2_PEROL</name>
<feature type="chain" id="PRO_5029735938" evidence="1">
    <location>
        <begin position="19"/>
        <end position="166"/>
    </location>
</feature>
<proteinExistence type="predicted"/>
<accession>A0A7J6M6A2</accession>
<protein>
    <submittedName>
        <fullName evidence="2">Uncharacterized protein</fullName>
    </submittedName>
</protein>
<comment type="caution">
    <text evidence="2">The sequence shown here is derived from an EMBL/GenBank/DDBJ whole genome shotgun (WGS) entry which is preliminary data.</text>
</comment>
<dbReference type="AlphaFoldDB" id="A0A7J6M6A2"/>
<dbReference type="EMBL" id="JABANN010000189">
    <property type="protein sequence ID" value="KAF4667098.1"/>
    <property type="molecule type" value="Genomic_DNA"/>
</dbReference>
<evidence type="ECO:0000256" key="1">
    <source>
        <dbReference type="SAM" id="SignalP"/>
    </source>
</evidence>
<sequence length="166" mass="19244">MFHLLSVISALLIVANDAALNDYFPRSYCYSQQLGSVNKLHVRHKLTFWNNTDFSYTQKNAHWYEMKWRTKRAFSHGTYNYSAAEATLKAHSDDLDDRYYFTNDGLSNASYSNKNNEIYIPMKHVASVFSECQPEEDIHMKQGRPSCSLDVFCGYVYTHGGKAQQR</sequence>
<keyword evidence="1" id="KW-0732">Signal</keyword>